<proteinExistence type="predicted"/>
<evidence type="ECO:0000313" key="2">
    <source>
        <dbReference type="Proteomes" id="UP000326924"/>
    </source>
</evidence>
<accession>A0A5J5EC26</accession>
<keyword evidence="2" id="KW-1185">Reference proteome</keyword>
<sequence length="175" mass="19007">MRSALFHFTPFPNVPDHDICEDTERESMEQKEKEVEKLVTAAAQEPEAEVVTAAAQEPEAEVVTAAAKEPEAEVVTAAACEQEAEVVTAAAQEEEVEKPEVVTAVTQKKKDLEKPKVVTVAAQEPETEVVTAAAQEEEVEKPVSAMFGLLEGAECWFALRELRGQEMTVATNLIA</sequence>
<protein>
    <submittedName>
        <fullName evidence="1">Uncharacterized protein</fullName>
    </submittedName>
</protein>
<dbReference type="EMBL" id="VXIS01000664">
    <property type="protein sequence ID" value="KAA8892617.1"/>
    <property type="molecule type" value="Genomic_DNA"/>
</dbReference>
<dbReference type="InParanoid" id="A0A5J5EC26"/>
<comment type="caution">
    <text evidence="1">The sequence shown here is derived from an EMBL/GenBank/DDBJ whole genome shotgun (WGS) entry which is preliminary data.</text>
</comment>
<evidence type="ECO:0000313" key="1">
    <source>
        <dbReference type="EMBL" id="KAA8892617.1"/>
    </source>
</evidence>
<organism evidence="1 2">
    <name type="scientific">Sphaerosporella brunnea</name>
    <dbReference type="NCBI Taxonomy" id="1250544"/>
    <lineage>
        <taxon>Eukaryota</taxon>
        <taxon>Fungi</taxon>
        <taxon>Dikarya</taxon>
        <taxon>Ascomycota</taxon>
        <taxon>Pezizomycotina</taxon>
        <taxon>Pezizomycetes</taxon>
        <taxon>Pezizales</taxon>
        <taxon>Pyronemataceae</taxon>
        <taxon>Sphaerosporella</taxon>
    </lineage>
</organism>
<name>A0A5J5EC26_9PEZI</name>
<reference evidence="1 2" key="1">
    <citation type="submission" date="2019-09" db="EMBL/GenBank/DDBJ databases">
        <title>Draft genome of the ectomycorrhizal ascomycete Sphaerosporella brunnea.</title>
        <authorList>
            <consortium name="DOE Joint Genome Institute"/>
            <person name="Benucci G.M."/>
            <person name="Marozzi G."/>
            <person name="Antonielli L."/>
            <person name="Sanchez S."/>
            <person name="Marco P."/>
            <person name="Wang X."/>
            <person name="Falini L.B."/>
            <person name="Barry K."/>
            <person name="Haridas S."/>
            <person name="Lipzen A."/>
            <person name="Labutti K."/>
            <person name="Grigoriev I.V."/>
            <person name="Murat C."/>
            <person name="Martin F."/>
            <person name="Albertini E."/>
            <person name="Donnini D."/>
            <person name="Bonito G."/>
        </authorList>
    </citation>
    <scope>NUCLEOTIDE SEQUENCE [LARGE SCALE GENOMIC DNA]</scope>
    <source>
        <strain evidence="1 2">Sb_GMNB300</strain>
    </source>
</reference>
<dbReference type="AlphaFoldDB" id="A0A5J5EC26"/>
<gene>
    <name evidence="1" type="ORF">FN846DRAFT_915103</name>
</gene>
<dbReference type="Proteomes" id="UP000326924">
    <property type="component" value="Unassembled WGS sequence"/>
</dbReference>